<evidence type="ECO:0000256" key="4">
    <source>
        <dbReference type="ARBA" id="ARBA00025742"/>
    </source>
</evidence>
<dbReference type="PANTHER" id="PTHR42988">
    <property type="entry name" value="PHOSPHOHYDROLASE"/>
    <property type="match status" value="1"/>
</dbReference>
<proteinExistence type="inferred from homology"/>
<reference evidence="7" key="1">
    <citation type="submission" date="2017-09" db="EMBL/GenBank/DDBJ databases">
        <authorList>
            <person name="Palmer M."/>
            <person name="Steenkamp E.T."/>
            <person name="Coetzee M.P."/>
            <person name="Avontuur J.R."/>
            <person name="Van Zyl E."/>
            <person name="Chan W.-Y."/>
            <person name="Blom J."/>
            <person name="Venter S.N."/>
        </authorList>
    </citation>
    <scope>NUCLEOTIDE SEQUENCE [LARGE SCALE GENOMIC DNA]</scope>
    <source>
        <strain evidence="7">QC88-366</strain>
    </source>
</reference>
<keyword evidence="7" id="KW-1185">Reference proteome</keyword>
<keyword evidence="1" id="KW-0479">Metal-binding</keyword>
<dbReference type="GO" id="GO:0046872">
    <property type="term" value="F:metal ion binding"/>
    <property type="evidence" value="ECO:0007669"/>
    <property type="project" value="UniProtKB-KW"/>
</dbReference>
<dbReference type="PANTHER" id="PTHR42988:SF2">
    <property type="entry name" value="CYCLIC NUCLEOTIDE PHOSPHODIESTERASE CBUA0032-RELATED"/>
    <property type="match status" value="1"/>
</dbReference>
<gene>
    <name evidence="6" type="ORF">COO59_16395</name>
</gene>
<dbReference type="InterPro" id="IPR004843">
    <property type="entry name" value="Calcineurin-like_PHP"/>
</dbReference>
<dbReference type="AlphaFoldDB" id="A0A2K1Q6P3"/>
<evidence type="ECO:0000313" key="6">
    <source>
        <dbReference type="EMBL" id="PNS10692.1"/>
    </source>
</evidence>
<dbReference type="InterPro" id="IPR029052">
    <property type="entry name" value="Metallo-depent_PP-like"/>
</dbReference>
<dbReference type="EMBL" id="NWUO01000013">
    <property type="protein sequence ID" value="PNS10692.1"/>
    <property type="molecule type" value="Genomic_DNA"/>
</dbReference>
<evidence type="ECO:0000256" key="1">
    <source>
        <dbReference type="ARBA" id="ARBA00022723"/>
    </source>
</evidence>
<dbReference type="Gene3D" id="3.60.21.10">
    <property type="match status" value="1"/>
</dbReference>
<dbReference type="Pfam" id="PF00149">
    <property type="entry name" value="Metallophos"/>
    <property type="match status" value="1"/>
</dbReference>
<sequence>MLKGVNPQQTLAEVLTVISRQHRDYLMVTGDISEDASPASYRHFAHLLQQHQLESAFCIPGNHDDPVLLRERLAAFSAAQVCVTERWVFLLLNSHREHADDGEIPPHELDRLTQLLAQHRDKHAAIFLHHHVLPLQSRWIDRYILRNGAAFLQTIRSAQNVRAVIHGHVHQASQRTCQGTEFFATPSTCVQFVAGEADQQTAGLGPGWRTFRFYDDGRIESEVHYLNVSPHG</sequence>
<evidence type="ECO:0000256" key="3">
    <source>
        <dbReference type="ARBA" id="ARBA00023004"/>
    </source>
</evidence>
<dbReference type="SUPFAM" id="SSF56300">
    <property type="entry name" value="Metallo-dependent phosphatases"/>
    <property type="match status" value="1"/>
</dbReference>
<protein>
    <recommendedName>
        <fullName evidence="5">Calcineurin-like phosphoesterase domain-containing protein</fullName>
    </recommendedName>
</protein>
<name>A0A2K1Q6P3_9GAMM</name>
<accession>A0A2K1Q6P3</accession>
<evidence type="ECO:0000313" key="7">
    <source>
        <dbReference type="Proteomes" id="UP000236345"/>
    </source>
</evidence>
<comment type="similarity">
    <text evidence="4">Belongs to the cyclic nucleotide phosphodiesterase class-III family.</text>
</comment>
<dbReference type="GO" id="GO:0016787">
    <property type="term" value="F:hydrolase activity"/>
    <property type="evidence" value="ECO:0007669"/>
    <property type="project" value="UniProtKB-KW"/>
</dbReference>
<evidence type="ECO:0000259" key="5">
    <source>
        <dbReference type="Pfam" id="PF00149"/>
    </source>
</evidence>
<organism evidence="6 7">
    <name type="scientific">Mixta theicola</name>
    <dbReference type="NCBI Taxonomy" id="1458355"/>
    <lineage>
        <taxon>Bacteria</taxon>
        <taxon>Pseudomonadati</taxon>
        <taxon>Pseudomonadota</taxon>
        <taxon>Gammaproteobacteria</taxon>
        <taxon>Enterobacterales</taxon>
        <taxon>Erwiniaceae</taxon>
        <taxon>Mixta</taxon>
    </lineage>
</organism>
<feature type="domain" description="Calcineurin-like phosphoesterase" evidence="5">
    <location>
        <begin position="9"/>
        <end position="171"/>
    </location>
</feature>
<dbReference type="InterPro" id="IPR050884">
    <property type="entry name" value="CNP_phosphodiesterase-III"/>
</dbReference>
<dbReference type="Proteomes" id="UP000236345">
    <property type="component" value="Unassembled WGS sequence"/>
</dbReference>
<comment type="caution">
    <text evidence="6">The sequence shown here is derived from an EMBL/GenBank/DDBJ whole genome shotgun (WGS) entry which is preliminary data.</text>
</comment>
<evidence type="ECO:0000256" key="2">
    <source>
        <dbReference type="ARBA" id="ARBA00022801"/>
    </source>
</evidence>
<keyword evidence="3" id="KW-0408">Iron</keyword>
<keyword evidence="2" id="KW-0378">Hydrolase</keyword>